<name>G3PAM9_GASAC</name>
<feature type="transmembrane region" description="Helical" evidence="1">
    <location>
        <begin position="12"/>
        <end position="41"/>
    </location>
</feature>
<reference evidence="2" key="1">
    <citation type="submission" date="2006-01" db="EMBL/GenBank/DDBJ databases">
        <authorList>
            <person name="Lindblad-Toh K."/>
            <person name="Mauceli E."/>
            <person name="Grabherr M."/>
            <person name="Chang J.L."/>
            <person name="Lander E.S."/>
        </authorList>
    </citation>
    <scope>NUCLEOTIDE SEQUENCE [LARGE SCALE GENOMIC DNA]</scope>
</reference>
<dbReference type="AlphaFoldDB" id="G3PAM9"/>
<dbReference type="Ensembl" id="ENSGACT00000014679.1">
    <property type="protein sequence ID" value="ENSGACP00000014653.1"/>
    <property type="gene ID" value="ENSGACG00000011082.1"/>
</dbReference>
<keyword evidence="1" id="KW-0472">Membrane</keyword>
<protein>
    <submittedName>
        <fullName evidence="2">Uncharacterized protein</fullName>
    </submittedName>
</protein>
<accession>G3PAM9</accession>
<dbReference type="Bgee" id="ENSGACG00000011082">
    <property type="expression patterns" value="Expressed in pharyngeal gill and 13 other cell types or tissues"/>
</dbReference>
<proteinExistence type="predicted"/>
<sequence length="96" mass="11167">MAKKNDTPQHAVCVCVCVCVCIYIYIYVCVCVYIYIYIYILINTCARAYTHTQNRHGTVCFELMFLFSFIVSYVSCIIFVNGELFQFCFQSGFNND</sequence>
<keyword evidence="1" id="KW-1133">Transmembrane helix</keyword>
<organism evidence="2">
    <name type="scientific">Gasterosteus aculeatus</name>
    <name type="common">Three-spined stickleback</name>
    <dbReference type="NCBI Taxonomy" id="69293"/>
    <lineage>
        <taxon>Eukaryota</taxon>
        <taxon>Metazoa</taxon>
        <taxon>Chordata</taxon>
        <taxon>Craniata</taxon>
        <taxon>Vertebrata</taxon>
        <taxon>Euteleostomi</taxon>
        <taxon>Actinopterygii</taxon>
        <taxon>Neopterygii</taxon>
        <taxon>Teleostei</taxon>
        <taxon>Neoteleostei</taxon>
        <taxon>Acanthomorphata</taxon>
        <taxon>Eupercaria</taxon>
        <taxon>Perciformes</taxon>
        <taxon>Cottioidei</taxon>
        <taxon>Gasterosteales</taxon>
        <taxon>Gasterosteidae</taxon>
        <taxon>Gasterosteus</taxon>
    </lineage>
</organism>
<keyword evidence="1" id="KW-0812">Transmembrane</keyword>
<reference evidence="2" key="2">
    <citation type="submission" date="2024-04" db="UniProtKB">
        <authorList>
            <consortium name="Ensembl"/>
        </authorList>
    </citation>
    <scope>IDENTIFICATION</scope>
</reference>
<feature type="transmembrane region" description="Helical" evidence="1">
    <location>
        <begin position="61"/>
        <end position="80"/>
    </location>
</feature>
<dbReference type="InParanoid" id="G3PAM9"/>
<evidence type="ECO:0000313" key="2">
    <source>
        <dbReference type="Ensembl" id="ENSGACP00000014653.1"/>
    </source>
</evidence>
<evidence type="ECO:0000256" key="1">
    <source>
        <dbReference type="SAM" id="Phobius"/>
    </source>
</evidence>